<name>A0A1J9QF71_9EURO</name>
<dbReference type="EMBL" id="LGTZ01002363">
    <property type="protein sequence ID" value="OJD14791.1"/>
    <property type="molecule type" value="Genomic_DNA"/>
</dbReference>
<dbReference type="VEuPathDB" id="FungiDB:ACJ73_09040"/>
<dbReference type="Proteomes" id="UP000242791">
    <property type="component" value="Unassembled WGS sequence"/>
</dbReference>
<sequence length="129" mass="14688">MANCSSESLSQKNVEQHLGAMREGIRSVVGIRHKMAEIKNSIMHNPFPDDTHTFHGYLNGYKILKTANNGQRVCLDYRPRQAVLLESEEVWTMELAAYLHTDLGFSMSNASIEKVKRSRAITGFHLPWK</sequence>
<dbReference type="AlphaFoldDB" id="A0A1J9QF71"/>
<comment type="caution">
    <text evidence="1">The sequence shown here is derived from an EMBL/GenBank/DDBJ whole genome shotgun (WGS) entry which is preliminary data.</text>
</comment>
<reference evidence="1 2" key="1">
    <citation type="submission" date="2015-08" db="EMBL/GenBank/DDBJ databases">
        <title>Emmonsia species relationships and genome sequence.</title>
        <authorList>
            <person name="Cuomo C.A."/>
            <person name="Schwartz I.S."/>
            <person name="Kenyon C."/>
            <person name="De Hoog G.S."/>
            <person name="Govender N.P."/>
            <person name="Botha A."/>
            <person name="Moreno L."/>
            <person name="De Vries M."/>
            <person name="Munoz J.F."/>
            <person name="Stielow J.B."/>
        </authorList>
    </citation>
    <scope>NUCLEOTIDE SEQUENCE [LARGE SCALE GENOMIC DNA]</scope>
    <source>
        <strain evidence="1 2">EI222</strain>
    </source>
</reference>
<gene>
    <name evidence="1" type="ORF">ACJ73_09040</name>
</gene>
<evidence type="ECO:0000313" key="1">
    <source>
        <dbReference type="EMBL" id="OJD14791.1"/>
    </source>
</evidence>
<organism evidence="1 2">
    <name type="scientific">Blastomyces percursus</name>
    <dbReference type="NCBI Taxonomy" id="1658174"/>
    <lineage>
        <taxon>Eukaryota</taxon>
        <taxon>Fungi</taxon>
        <taxon>Dikarya</taxon>
        <taxon>Ascomycota</taxon>
        <taxon>Pezizomycotina</taxon>
        <taxon>Eurotiomycetes</taxon>
        <taxon>Eurotiomycetidae</taxon>
        <taxon>Onygenales</taxon>
        <taxon>Ajellomycetaceae</taxon>
        <taxon>Blastomyces</taxon>
    </lineage>
</organism>
<proteinExistence type="predicted"/>
<evidence type="ECO:0000313" key="2">
    <source>
        <dbReference type="Proteomes" id="UP000242791"/>
    </source>
</evidence>
<accession>A0A1J9QF71</accession>
<protein>
    <submittedName>
        <fullName evidence="1">Uncharacterized protein</fullName>
    </submittedName>
</protein>
<keyword evidence="2" id="KW-1185">Reference proteome</keyword>